<feature type="transmembrane region" description="Helical" evidence="1">
    <location>
        <begin position="174"/>
        <end position="198"/>
    </location>
</feature>
<evidence type="ECO:0000313" key="3">
    <source>
        <dbReference type="EMBL" id="GGY70630.1"/>
    </source>
</evidence>
<feature type="transmembrane region" description="Helical" evidence="1">
    <location>
        <begin position="61"/>
        <end position="85"/>
    </location>
</feature>
<sequence length="266" mass="29765">MLFVIANITAAVLYAALGIYLARQLIQQKDLHLTKFLAGIGLTLAIHAIGIYGISVKPEGVQLSFFTVSSQIFWVINAIVLLSSLKKALHNLFIFLLPCSALAIVTTLYSHTESTILQLNYTLASHVILSIIAYSLLTIATLQAMLLSYQNRHLKSRTGLQYLRYLPPLQTMEALLFEFVLVGQILLTLSILSGFIFLDNIFAQHLVHKTVFSIAAWIVYGFLLLGKYKLGWRGNTAIRWTLAGFLFLMLAYFGSKLVLEIILQRV</sequence>
<dbReference type="Proteomes" id="UP000619761">
    <property type="component" value="Unassembled WGS sequence"/>
</dbReference>
<dbReference type="PANTHER" id="PTHR38034">
    <property type="entry name" value="INNER MEMBRANE PROTEIN YPJD"/>
    <property type="match status" value="1"/>
</dbReference>
<reference evidence="4" key="1">
    <citation type="journal article" date="2019" name="Int. J. Syst. Evol. Microbiol.">
        <title>The Global Catalogue of Microorganisms (GCM) 10K type strain sequencing project: providing services to taxonomists for standard genome sequencing and annotation.</title>
        <authorList>
            <consortium name="The Broad Institute Genomics Platform"/>
            <consortium name="The Broad Institute Genome Sequencing Center for Infectious Disease"/>
            <person name="Wu L."/>
            <person name="Ma J."/>
        </authorList>
    </citation>
    <scope>NUCLEOTIDE SEQUENCE [LARGE SCALE GENOMIC DNA]</scope>
    <source>
        <strain evidence="4">KCTC 32239</strain>
    </source>
</reference>
<dbReference type="InterPro" id="IPR052372">
    <property type="entry name" value="YpjD/HemX"/>
</dbReference>
<dbReference type="Pfam" id="PF01578">
    <property type="entry name" value="Cytochrom_C_asm"/>
    <property type="match status" value="1"/>
</dbReference>
<keyword evidence="1" id="KW-0472">Membrane</keyword>
<evidence type="ECO:0000313" key="4">
    <source>
        <dbReference type="Proteomes" id="UP000619761"/>
    </source>
</evidence>
<protein>
    <submittedName>
        <fullName evidence="3">Inner membrane protein YpjD</fullName>
    </submittedName>
</protein>
<dbReference type="PANTHER" id="PTHR38034:SF1">
    <property type="entry name" value="INNER MEMBRANE PROTEIN YPJD"/>
    <property type="match status" value="1"/>
</dbReference>
<proteinExistence type="predicted"/>
<feature type="transmembrane region" description="Helical" evidence="1">
    <location>
        <begin position="92"/>
        <end position="111"/>
    </location>
</feature>
<feature type="transmembrane region" description="Helical" evidence="1">
    <location>
        <begin position="210"/>
        <end position="228"/>
    </location>
</feature>
<feature type="domain" description="Cytochrome c assembly protein" evidence="2">
    <location>
        <begin position="43"/>
        <end position="262"/>
    </location>
</feature>
<accession>A0ABQ3AYF2</accession>
<feature type="transmembrane region" description="Helical" evidence="1">
    <location>
        <begin position="34"/>
        <end position="55"/>
    </location>
</feature>
<keyword evidence="1" id="KW-1133">Transmembrane helix</keyword>
<gene>
    <name evidence="3" type="ORF">GCM10011613_13910</name>
</gene>
<feature type="transmembrane region" description="Helical" evidence="1">
    <location>
        <begin position="6"/>
        <end position="22"/>
    </location>
</feature>
<organism evidence="3 4">
    <name type="scientific">Cellvibrio zantedeschiae</name>
    <dbReference type="NCBI Taxonomy" id="1237077"/>
    <lineage>
        <taxon>Bacteria</taxon>
        <taxon>Pseudomonadati</taxon>
        <taxon>Pseudomonadota</taxon>
        <taxon>Gammaproteobacteria</taxon>
        <taxon>Cellvibrionales</taxon>
        <taxon>Cellvibrionaceae</taxon>
        <taxon>Cellvibrio</taxon>
    </lineage>
</organism>
<evidence type="ECO:0000259" key="2">
    <source>
        <dbReference type="Pfam" id="PF01578"/>
    </source>
</evidence>
<feature type="transmembrane region" description="Helical" evidence="1">
    <location>
        <begin position="123"/>
        <end position="147"/>
    </location>
</feature>
<dbReference type="RefSeq" id="WP_189417017.1">
    <property type="nucleotide sequence ID" value="NZ_BMYZ01000001.1"/>
</dbReference>
<dbReference type="InterPro" id="IPR002541">
    <property type="entry name" value="Cyt_c_assembly"/>
</dbReference>
<keyword evidence="4" id="KW-1185">Reference proteome</keyword>
<keyword evidence="1" id="KW-0812">Transmembrane</keyword>
<dbReference type="EMBL" id="BMYZ01000001">
    <property type="protein sequence ID" value="GGY70630.1"/>
    <property type="molecule type" value="Genomic_DNA"/>
</dbReference>
<feature type="transmembrane region" description="Helical" evidence="1">
    <location>
        <begin position="240"/>
        <end position="263"/>
    </location>
</feature>
<comment type="caution">
    <text evidence="3">The sequence shown here is derived from an EMBL/GenBank/DDBJ whole genome shotgun (WGS) entry which is preliminary data.</text>
</comment>
<name>A0ABQ3AYF2_9GAMM</name>
<evidence type="ECO:0000256" key="1">
    <source>
        <dbReference type="SAM" id="Phobius"/>
    </source>
</evidence>